<sequence>MNDPDIRQLLISRLGKRKSFANERLLEEVALQNGVIRADVVYCSNKLECFEIKSHNDSLKRLVSQGWQYEQSFDLVTLVCATKHLSPALDMIPEWWGLIEVTKSGALKSIRRAKSNPNISISGMVDALTNDESKQFLTSIGHGTGISRLSHSQLRTKIQEVATIASLRQWILNTLPKRKATWKPSIRSRLAQELQLVY</sequence>
<comment type="caution">
    <text evidence="1">The sequence shown here is derived from an EMBL/GenBank/DDBJ whole genome shotgun (WGS) entry which is preliminary data.</text>
</comment>
<organism evidence="1 2">
    <name type="scientific">Vibrio metoecus</name>
    <dbReference type="NCBI Taxonomy" id="1481663"/>
    <lineage>
        <taxon>Bacteria</taxon>
        <taxon>Pseudomonadati</taxon>
        <taxon>Pseudomonadota</taxon>
        <taxon>Gammaproteobacteria</taxon>
        <taxon>Vibrionales</taxon>
        <taxon>Vibrionaceae</taxon>
        <taxon>Vibrio</taxon>
    </lineage>
</organism>
<reference evidence="2" key="1">
    <citation type="submission" date="2017-07" db="EMBL/GenBank/DDBJ databases">
        <authorList>
            <person name="Boucher Y."/>
            <person name="Orata F.D."/>
        </authorList>
    </citation>
    <scope>NUCLEOTIDE SEQUENCE [LARGE SCALE GENOMIC DNA]</scope>
    <source>
        <strain evidence="2">OYP9E10</strain>
    </source>
</reference>
<protein>
    <recommendedName>
        <fullName evidence="3">Sce7726 family protein</fullName>
    </recommendedName>
</protein>
<dbReference type="Proteomes" id="UP000216173">
    <property type="component" value="Unassembled WGS sequence"/>
</dbReference>
<dbReference type="NCBIfam" id="NF033832">
    <property type="entry name" value="sce7726_fam"/>
    <property type="match status" value="1"/>
</dbReference>
<evidence type="ECO:0000313" key="2">
    <source>
        <dbReference type="Proteomes" id="UP000216173"/>
    </source>
</evidence>
<dbReference type="InterPro" id="IPR047729">
    <property type="entry name" value="Sce7726-like"/>
</dbReference>
<dbReference type="AlphaFoldDB" id="A0A271VQB9"/>
<accession>A0A271VQB9</accession>
<evidence type="ECO:0008006" key="3">
    <source>
        <dbReference type="Google" id="ProtNLM"/>
    </source>
</evidence>
<dbReference type="RefSeq" id="WP_055043674.1">
    <property type="nucleotide sequence ID" value="NZ_CP035686.1"/>
</dbReference>
<gene>
    <name evidence="1" type="ORF">CGU03_12865</name>
</gene>
<evidence type="ECO:0000313" key="1">
    <source>
        <dbReference type="EMBL" id="PAR20254.1"/>
    </source>
</evidence>
<name>A0A271VQB9_VIBMT</name>
<dbReference type="EMBL" id="NMSH01000020">
    <property type="protein sequence ID" value="PAR20254.1"/>
    <property type="molecule type" value="Genomic_DNA"/>
</dbReference>
<proteinExistence type="predicted"/>